<dbReference type="InterPro" id="IPR053198">
    <property type="entry name" value="Gynoecium_Dev_Regulator"/>
</dbReference>
<evidence type="ECO:0000256" key="1">
    <source>
        <dbReference type="SAM" id="MobiDB-lite"/>
    </source>
</evidence>
<dbReference type="OrthoDB" id="1938580at2759"/>
<dbReference type="SUPFAM" id="SSF54277">
    <property type="entry name" value="CAD &amp; PB1 domains"/>
    <property type="match status" value="1"/>
</dbReference>
<keyword evidence="4" id="KW-1185">Reference proteome</keyword>
<evidence type="ECO:0000313" key="3">
    <source>
        <dbReference type="EMBL" id="EXB51459.1"/>
    </source>
</evidence>
<dbReference type="KEGG" id="mnt:21393730"/>
<gene>
    <name evidence="3" type="ORF">L484_010439</name>
</gene>
<dbReference type="EMBL" id="KE344039">
    <property type="protein sequence ID" value="EXB51459.1"/>
    <property type="molecule type" value="Genomic_DNA"/>
</dbReference>
<sequence length="509" mass="53752">MENYSYGSYPDSGDSSPRSREIEFENPPPWEDQPHHLSQNYKAKFMCSYGGKILPRPHDNHLSYVGGETKILAVDRSINFPAMIAKLSALYCGDDVSFKYQLPGEDLDALISVTNDDDLDHMMHEYDRMYRTTAKSARMRLFLFPAAVNLRGSYGSDGSRPDPEQFVEALNSAPMMGPDHVINPPVVTNKAEFLFGLDKVVAPPPPPPHPPPPLQLPATFPAVLPVVSKAVNLTDAVVGGYAGDYYGPKVAPEKLPASLATVPPPLVSVPLGYWPDKQVSSVGFPTPVASLSSALEPPVYVLPASAGGAAVFHPPVVLPVTCAAAPVYGPQPQRSAPEVYREPPLYNVLPPQQLPLSASPLSVAPPPITTVPPLNIPSLSAAPANINFNTPPLSAAPPNFPPQVAKIAATGAMYPEGLGVVRHIGGFGAATGTASYAPMAYDSAMSRQVYYTGPGGVVVAATVPPPALMLPQTFPPLAAAVAVVPDRRPSGGMALEGKVVIGKVSQTSV</sequence>
<dbReference type="SMART" id="SM00666">
    <property type="entry name" value="PB1"/>
    <property type="match status" value="1"/>
</dbReference>
<dbReference type="CDD" id="cd06410">
    <property type="entry name" value="PB1_UP2"/>
    <property type="match status" value="1"/>
</dbReference>
<dbReference type="eggNOG" id="ENOG502QUUM">
    <property type="taxonomic scope" value="Eukaryota"/>
</dbReference>
<dbReference type="PANTHER" id="PTHR31066">
    <property type="entry name" value="OS05G0427100 PROTEIN-RELATED"/>
    <property type="match status" value="1"/>
</dbReference>
<organism evidence="3 4">
    <name type="scientific">Morus notabilis</name>
    <dbReference type="NCBI Taxonomy" id="981085"/>
    <lineage>
        <taxon>Eukaryota</taxon>
        <taxon>Viridiplantae</taxon>
        <taxon>Streptophyta</taxon>
        <taxon>Embryophyta</taxon>
        <taxon>Tracheophyta</taxon>
        <taxon>Spermatophyta</taxon>
        <taxon>Magnoliopsida</taxon>
        <taxon>eudicotyledons</taxon>
        <taxon>Gunneridae</taxon>
        <taxon>Pentapetalae</taxon>
        <taxon>rosids</taxon>
        <taxon>fabids</taxon>
        <taxon>Rosales</taxon>
        <taxon>Moraceae</taxon>
        <taxon>Moreae</taxon>
        <taxon>Morus</taxon>
    </lineage>
</organism>
<feature type="region of interest" description="Disordered" evidence="1">
    <location>
        <begin position="1"/>
        <end position="35"/>
    </location>
</feature>
<accession>W9R1L0</accession>
<dbReference type="Gene3D" id="3.10.20.90">
    <property type="entry name" value="Phosphatidylinositol 3-kinase Catalytic Subunit, Chain A, domain 1"/>
    <property type="match status" value="1"/>
</dbReference>
<dbReference type="AlphaFoldDB" id="W9R1L0"/>
<dbReference type="Pfam" id="PF00564">
    <property type="entry name" value="PB1"/>
    <property type="match status" value="1"/>
</dbReference>
<name>W9R1L0_9ROSA</name>
<feature type="compositionally biased region" description="Low complexity" evidence="1">
    <location>
        <begin position="1"/>
        <end position="16"/>
    </location>
</feature>
<proteinExistence type="predicted"/>
<reference evidence="4" key="1">
    <citation type="submission" date="2013-01" db="EMBL/GenBank/DDBJ databases">
        <title>Draft Genome Sequence of a Mulberry Tree, Morus notabilis C.K. Schneid.</title>
        <authorList>
            <person name="He N."/>
            <person name="Zhao S."/>
        </authorList>
    </citation>
    <scope>NUCLEOTIDE SEQUENCE</scope>
</reference>
<protein>
    <recommendedName>
        <fullName evidence="2">PB1 domain-containing protein</fullName>
    </recommendedName>
</protein>
<evidence type="ECO:0000259" key="2">
    <source>
        <dbReference type="SMART" id="SM00666"/>
    </source>
</evidence>
<dbReference type="InterPro" id="IPR000270">
    <property type="entry name" value="PB1_dom"/>
</dbReference>
<dbReference type="Proteomes" id="UP000030645">
    <property type="component" value="Unassembled WGS sequence"/>
</dbReference>
<feature type="domain" description="PB1" evidence="2">
    <location>
        <begin position="57"/>
        <end position="146"/>
    </location>
</feature>
<evidence type="ECO:0000313" key="4">
    <source>
        <dbReference type="Proteomes" id="UP000030645"/>
    </source>
</evidence>
<dbReference type="FunFam" id="3.10.20.90:FF:000058">
    <property type="entry name" value="Octicosapeptide/phox/Bem1p domain kinase superfamily protein"/>
    <property type="match status" value="1"/>
</dbReference>
<dbReference type="PANTHER" id="PTHR31066:SF100">
    <property type="entry name" value="PB1 DOMAIN-CONTAINING PROTEIN"/>
    <property type="match status" value="1"/>
</dbReference>